<dbReference type="HAMAP" id="MF_00382">
    <property type="entry name" value="Ribosomal_bL20"/>
    <property type="match status" value="1"/>
</dbReference>
<reference evidence="5" key="1">
    <citation type="journal article" date="2012" name="PLoS ONE">
        <title>The plastid genome of eutreptiella provides a window into the process of secondary endosymbiosis of plastid in euglenids.</title>
        <authorList>
            <person name="Hrda S."/>
            <person name="Fousek J."/>
            <person name="Szabova J."/>
            <person name="Hampl V."/>
            <person name="Vlcek C."/>
        </authorList>
    </citation>
    <scope>NUCLEOTIDE SEQUENCE</scope>
    <source>
        <strain evidence="5">K-0333</strain>
    </source>
</reference>
<dbReference type="GO" id="GO:0019843">
    <property type="term" value="F:rRNA binding"/>
    <property type="evidence" value="ECO:0007669"/>
    <property type="project" value="InterPro"/>
</dbReference>
<accession>I0J3M1</accession>
<dbReference type="GeneID" id="12354986"/>
<dbReference type="AlphaFoldDB" id="I0J3M1"/>
<dbReference type="Gene3D" id="1.10.1900.20">
    <property type="entry name" value="Ribosomal protein L20"/>
    <property type="match status" value="1"/>
</dbReference>
<dbReference type="GO" id="GO:0005840">
    <property type="term" value="C:ribosome"/>
    <property type="evidence" value="ECO:0007669"/>
    <property type="project" value="UniProtKB-KW"/>
</dbReference>
<dbReference type="InterPro" id="IPR005813">
    <property type="entry name" value="Ribosomal_bL20"/>
</dbReference>
<dbReference type="RefSeq" id="YP_006234206.1">
    <property type="nucleotide sequence ID" value="NC_017754.2"/>
</dbReference>
<geneLocation type="plastid" evidence="5"/>
<dbReference type="GO" id="GO:1990904">
    <property type="term" value="C:ribonucleoprotein complex"/>
    <property type="evidence" value="ECO:0007669"/>
    <property type="project" value="UniProtKB-KW"/>
</dbReference>
<protein>
    <submittedName>
        <fullName evidence="5">Ribosomal protein L20</fullName>
    </submittedName>
</protein>
<dbReference type="Gene3D" id="6.10.160.10">
    <property type="match status" value="1"/>
</dbReference>
<dbReference type="GO" id="GO:0003735">
    <property type="term" value="F:structural constituent of ribosome"/>
    <property type="evidence" value="ECO:0007669"/>
    <property type="project" value="InterPro"/>
</dbReference>
<dbReference type="EMBL" id="HE605038">
    <property type="protein sequence ID" value="CCE26494.1"/>
    <property type="molecule type" value="Genomic_DNA"/>
</dbReference>
<keyword evidence="3 4" id="KW-0687">Ribonucleoprotein</keyword>
<evidence type="ECO:0000256" key="2">
    <source>
        <dbReference type="ARBA" id="ARBA00022980"/>
    </source>
</evidence>
<dbReference type="GO" id="GO:0006412">
    <property type="term" value="P:translation"/>
    <property type="evidence" value="ECO:0007669"/>
    <property type="project" value="InterPro"/>
</dbReference>
<dbReference type="PRINTS" id="PR00062">
    <property type="entry name" value="RIBOSOMALL20"/>
</dbReference>
<dbReference type="NCBIfam" id="TIGR01032">
    <property type="entry name" value="rplT_bact"/>
    <property type="match status" value="1"/>
</dbReference>
<gene>
    <name evidence="5" type="primary">rpl20</name>
</gene>
<organism evidence="5">
    <name type="scientific">Eutreptiella gymnastica</name>
    <dbReference type="NCBI Taxonomy" id="73025"/>
    <lineage>
        <taxon>Eukaryota</taxon>
        <taxon>Discoba</taxon>
        <taxon>Euglenozoa</taxon>
        <taxon>Euglenida</taxon>
        <taxon>Spirocuta</taxon>
        <taxon>Euglenophyceae</taxon>
        <taxon>Eutreptiales</taxon>
        <taxon>Eutreptiaceae</taxon>
        <taxon>Eutreptiella</taxon>
    </lineage>
</organism>
<dbReference type="SUPFAM" id="SSF74731">
    <property type="entry name" value="Ribosomal protein L20"/>
    <property type="match status" value="1"/>
</dbReference>
<evidence type="ECO:0000256" key="1">
    <source>
        <dbReference type="ARBA" id="ARBA00007698"/>
    </source>
</evidence>
<evidence type="ECO:0000313" key="5">
    <source>
        <dbReference type="EMBL" id="CCE26494.1"/>
    </source>
</evidence>
<dbReference type="FunFam" id="1.10.1900.20:FF:000001">
    <property type="entry name" value="50S ribosomal protein L20"/>
    <property type="match status" value="1"/>
</dbReference>
<dbReference type="Pfam" id="PF00453">
    <property type="entry name" value="Ribosomal_L20"/>
    <property type="match status" value="1"/>
</dbReference>
<evidence type="ECO:0000256" key="3">
    <source>
        <dbReference type="ARBA" id="ARBA00023274"/>
    </source>
</evidence>
<sequence length="114" mass="13483">MSRVKRGSVARKHRRKILKFNKGFRGSHSKLFRTANQQYMKSFQYSYTGRSKRKREFRKLWIRRINAASKTHDLCYSVLVSKLRSSKILLNRKILAQISVFDKKSFGALLDSKI</sequence>
<dbReference type="PANTHER" id="PTHR10986">
    <property type="entry name" value="39S RIBOSOMAL PROTEIN L20"/>
    <property type="match status" value="1"/>
</dbReference>
<dbReference type="InterPro" id="IPR035566">
    <property type="entry name" value="Ribosomal_protein_bL20_C"/>
</dbReference>
<proteinExistence type="inferred from homology"/>
<comment type="similarity">
    <text evidence="1 4">Belongs to the bacterial ribosomal protein bL20 family.</text>
</comment>
<dbReference type="CDD" id="cd07026">
    <property type="entry name" value="Ribosomal_L20"/>
    <property type="match status" value="1"/>
</dbReference>
<keyword evidence="5" id="KW-0934">Plastid</keyword>
<name>I0J3M1_9EUGL</name>
<keyword evidence="2 4" id="KW-0689">Ribosomal protein</keyword>
<evidence type="ECO:0000256" key="4">
    <source>
        <dbReference type="RuleBase" id="RU000561"/>
    </source>
</evidence>